<dbReference type="Pfam" id="PF02826">
    <property type="entry name" value="2-Hacid_dh_C"/>
    <property type="match status" value="1"/>
</dbReference>
<dbReference type="GO" id="GO:0051287">
    <property type="term" value="F:NAD binding"/>
    <property type="evidence" value="ECO:0007669"/>
    <property type="project" value="InterPro"/>
</dbReference>
<feature type="domain" description="D-isomer specific 2-hydroxyacid dehydrogenase catalytic" evidence="5">
    <location>
        <begin position="8"/>
        <end position="313"/>
    </location>
</feature>
<dbReference type="OrthoDB" id="9793626at2"/>
<comment type="caution">
    <text evidence="7">The sequence shown here is derived from an EMBL/GenBank/DDBJ whole genome shotgun (WGS) entry which is preliminary data.</text>
</comment>
<dbReference type="Gene3D" id="3.40.50.720">
    <property type="entry name" value="NAD(P)-binding Rossmann-like Domain"/>
    <property type="match status" value="2"/>
</dbReference>
<dbReference type="STRING" id="1348853.LK12_02700"/>
<dbReference type="Proteomes" id="UP000031057">
    <property type="component" value="Unassembled WGS sequence"/>
</dbReference>
<evidence type="ECO:0000313" key="7">
    <source>
        <dbReference type="EMBL" id="KHK93241.1"/>
    </source>
</evidence>
<dbReference type="PANTHER" id="PTHR42789:SF1">
    <property type="entry name" value="D-ISOMER SPECIFIC 2-HYDROXYACID DEHYDROGENASE FAMILY PROTEIN (AFU_ORTHOLOGUE AFUA_6G10090)"/>
    <property type="match status" value="1"/>
</dbReference>
<protein>
    <submittedName>
        <fullName evidence="7">Phosphoglycerate dehydrogenase</fullName>
    </submittedName>
</protein>
<accession>A0A0B1ZRN3</accession>
<dbReference type="InterPro" id="IPR036291">
    <property type="entry name" value="NAD(P)-bd_dom_sf"/>
</dbReference>
<dbReference type="AlphaFoldDB" id="A0A0B1ZRN3"/>
<dbReference type="CDD" id="cd12173">
    <property type="entry name" value="PGDH_4"/>
    <property type="match status" value="1"/>
</dbReference>
<evidence type="ECO:0000256" key="1">
    <source>
        <dbReference type="ARBA" id="ARBA00005854"/>
    </source>
</evidence>
<feature type="domain" description="D-isomer specific 2-hydroxyacid dehydrogenase NAD-binding" evidence="6">
    <location>
        <begin position="105"/>
        <end position="281"/>
    </location>
</feature>
<evidence type="ECO:0000259" key="6">
    <source>
        <dbReference type="Pfam" id="PF02826"/>
    </source>
</evidence>
<sequence>MSSRELVCIVDPIHPAGVERIAAGHDVIAGEGWRDDPRLADTSVIVIRTSPLGEDVFGSMSHLKAIVKHGAGVDNIDIPAATGRQVMVANTPGGNNSTAVAEGAVSMMLALLRRVREMDALVREDRWAERWGIRLGDLTGARVGLIGFGRIARVVAKICSAGFGAEVAAYDPMVPEDDIRAAGVEPMELADLLQRDVISIHTPLTEGTRNLIDTVELGLMQPHAILVNCSRGGIINEAALAEALRCGQLAAAGIDVFEAEPPPADHPLFDLPNCLLSPHVAGVTEAGMKDMALNVAAVIEDVAAGRPPATLLNPESLA</sequence>
<dbReference type="FunFam" id="3.40.50.720:FF:000203">
    <property type="entry name" value="D-3-phosphoglycerate dehydrogenase (SerA)"/>
    <property type="match status" value="1"/>
</dbReference>
<dbReference type="RefSeq" id="WP_039279002.1">
    <property type="nucleotide sequence ID" value="NZ_JTDI01000001.1"/>
</dbReference>
<dbReference type="PANTHER" id="PTHR42789">
    <property type="entry name" value="D-ISOMER SPECIFIC 2-HYDROXYACID DEHYDROGENASE FAMILY PROTEIN (AFU_ORTHOLOGUE AFUA_6G10090)"/>
    <property type="match status" value="1"/>
</dbReference>
<organism evidence="7 8">
    <name type="scientific">Novosphingobium malaysiense</name>
    <dbReference type="NCBI Taxonomy" id="1348853"/>
    <lineage>
        <taxon>Bacteria</taxon>
        <taxon>Pseudomonadati</taxon>
        <taxon>Pseudomonadota</taxon>
        <taxon>Alphaproteobacteria</taxon>
        <taxon>Sphingomonadales</taxon>
        <taxon>Sphingomonadaceae</taxon>
        <taxon>Novosphingobium</taxon>
    </lineage>
</organism>
<dbReference type="GO" id="GO:0016616">
    <property type="term" value="F:oxidoreductase activity, acting on the CH-OH group of donors, NAD or NADP as acceptor"/>
    <property type="evidence" value="ECO:0007669"/>
    <property type="project" value="InterPro"/>
</dbReference>
<dbReference type="SUPFAM" id="SSF51735">
    <property type="entry name" value="NAD(P)-binding Rossmann-fold domains"/>
    <property type="match status" value="1"/>
</dbReference>
<evidence type="ECO:0000259" key="5">
    <source>
        <dbReference type="Pfam" id="PF00389"/>
    </source>
</evidence>
<evidence type="ECO:0000256" key="2">
    <source>
        <dbReference type="ARBA" id="ARBA00023002"/>
    </source>
</evidence>
<keyword evidence="3" id="KW-0520">NAD</keyword>
<evidence type="ECO:0000256" key="3">
    <source>
        <dbReference type="ARBA" id="ARBA00023027"/>
    </source>
</evidence>
<dbReference type="Pfam" id="PF00389">
    <property type="entry name" value="2-Hacid_dh"/>
    <property type="match status" value="1"/>
</dbReference>
<name>A0A0B1ZRN3_9SPHN</name>
<comment type="similarity">
    <text evidence="1 4">Belongs to the D-isomer specific 2-hydroxyacid dehydrogenase family.</text>
</comment>
<evidence type="ECO:0000313" key="8">
    <source>
        <dbReference type="Proteomes" id="UP000031057"/>
    </source>
</evidence>
<keyword evidence="2 4" id="KW-0560">Oxidoreductase</keyword>
<dbReference type="EMBL" id="JTDI01000001">
    <property type="protein sequence ID" value="KHK93241.1"/>
    <property type="molecule type" value="Genomic_DNA"/>
</dbReference>
<dbReference type="SUPFAM" id="SSF52283">
    <property type="entry name" value="Formate/glycerate dehydrogenase catalytic domain-like"/>
    <property type="match status" value="1"/>
</dbReference>
<gene>
    <name evidence="7" type="ORF">LK12_02700</name>
</gene>
<evidence type="ECO:0000256" key="4">
    <source>
        <dbReference type="RuleBase" id="RU003719"/>
    </source>
</evidence>
<keyword evidence="8" id="KW-1185">Reference proteome</keyword>
<dbReference type="InterPro" id="IPR006140">
    <property type="entry name" value="D-isomer_DH_NAD-bd"/>
</dbReference>
<reference evidence="7 8" key="1">
    <citation type="submission" date="2014-10" db="EMBL/GenBank/DDBJ databases">
        <title>Genome sequence of Novosphingobium malaysiense MUSC 273(T).</title>
        <authorList>
            <person name="Lee L.-H."/>
        </authorList>
    </citation>
    <scope>NUCLEOTIDE SEQUENCE [LARGE SCALE GENOMIC DNA]</scope>
    <source>
        <strain evidence="7 8">MUSC 273</strain>
    </source>
</reference>
<proteinExistence type="inferred from homology"/>
<dbReference type="InterPro" id="IPR050857">
    <property type="entry name" value="D-2-hydroxyacid_DH"/>
</dbReference>
<dbReference type="InterPro" id="IPR006139">
    <property type="entry name" value="D-isomer_2_OHA_DH_cat_dom"/>
</dbReference>